<feature type="transmembrane region" description="Helical" evidence="1">
    <location>
        <begin position="16"/>
        <end position="36"/>
    </location>
</feature>
<dbReference type="AlphaFoldDB" id="A0A1G1V8P5"/>
<keyword evidence="1" id="KW-0472">Membrane</keyword>
<comment type="caution">
    <text evidence="2">The sequence shown here is derived from an EMBL/GenBank/DDBJ whole genome shotgun (WGS) entry which is preliminary data.</text>
</comment>
<protein>
    <submittedName>
        <fullName evidence="2">Uncharacterized protein</fullName>
    </submittedName>
</protein>
<reference evidence="2 3" key="1">
    <citation type="journal article" date="2016" name="Nat. Commun.">
        <title>Thousands of microbial genomes shed light on interconnected biogeochemical processes in an aquifer system.</title>
        <authorList>
            <person name="Anantharaman K."/>
            <person name="Brown C.T."/>
            <person name="Hug L.A."/>
            <person name="Sharon I."/>
            <person name="Castelle C.J."/>
            <person name="Probst A.J."/>
            <person name="Thomas B.C."/>
            <person name="Singh A."/>
            <person name="Wilkins M.J."/>
            <person name="Karaoz U."/>
            <person name="Brodie E.L."/>
            <person name="Williams K.H."/>
            <person name="Hubbard S.S."/>
            <person name="Banfield J.F."/>
        </authorList>
    </citation>
    <scope>NUCLEOTIDE SEQUENCE [LARGE SCALE GENOMIC DNA]</scope>
</reference>
<proteinExistence type="predicted"/>
<dbReference type="EMBL" id="MHBZ01000012">
    <property type="protein sequence ID" value="OGY11733.1"/>
    <property type="molecule type" value="Genomic_DNA"/>
</dbReference>
<sequence length="112" mass="12898">MVSKGIEDKIRRRRSFLPALVLGILFFFGWLTFLFFVPPQNVFLTFGFVALLFLSLLFFSSLLMGRTRRGLVFSLGVVLFLVLGYFGAGNWLNFILLTAIGVTLEYYLSRRR</sequence>
<name>A0A1G1V8P5_9BACT</name>
<keyword evidence="1" id="KW-1133">Transmembrane helix</keyword>
<keyword evidence="1" id="KW-0812">Transmembrane</keyword>
<dbReference type="STRING" id="1797516.A3D26_02075"/>
<feature type="transmembrane region" description="Helical" evidence="1">
    <location>
        <begin position="92"/>
        <end position="108"/>
    </location>
</feature>
<feature type="transmembrane region" description="Helical" evidence="1">
    <location>
        <begin position="70"/>
        <end position="86"/>
    </location>
</feature>
<evidence type="ECO:0000313" key="3">
    <source>
        <dbReference type="Proteomes" id="UP000178319"/>
    </source>
</evidence>
<evidence type="ECO:0000256" key="1">
    <source>
        <dbReference type="SAM" id="Phobius"/>
    </source>
</evidence>
<feature type="transmembrane region" description="Helical" evidence="1">
    <location>
        <begin position="42"/>
        <end position="63"/>
    </location>
</feature>
<organism evidence="2 3">
    <name type="scientific">Candidatus Blackburnbacteria bacterium RIFCSPHIGHO2_02_FULL_44_20</name>
    <dbReference type="NCBI Taxonomy" id="1797516"/>
    <lineage>
        <taxon>Bacteria</taxon>
        <taxon>Candidatus Blackburniibacteriota</taxon>
    </lineage>
</organism>
<accession>A0A1G1V8P5</accession>
<gene>
    <name evidence="2" type="ORF">A3D26_02075</name>
</gene>
<dbReference type="Proteomes" id="UP000178319">
    <property type="component" value="Unassembled WGS sequence"/>
</dbReference>
<evidence type="ECO:0000313" key="2">
    <source>
        <dbReference type="EMBL" id="OGY11733.1"/>
    </source>
</evidence>